<keyword evidence="3" id="KW-0808">Transferase</keyword>
<dbReference type="InterPro" id="IPR029063">
    <property type="entry name" value="SAM-dependent_MTases_sf"/>
</dbReference>
<sequence length="187" mass="20821">MIGSDLEFSSTIWEAGLVLCQYFEKEKMDFTGKKVIELGSGTGIVGILAALLGGNITLTDRPRVLPQIQNNMNNNIPASIIHRSKVSVLCWGINHSDFPSDYDYIIGSDIVYSLSSYSFLIETLKSLSNPNTVILISSKMRSTTREFHNRMVTVDFNSEVVCSNTNAEVNLYKLTRKCPATEAQDRN</sequence>
<name>K4G0P4_CALMI</name>
<organism evidence="3">
    <name type="scientific">Callorhinchus milii</name>
    <name type="common">Ghost shark</name>
    <dbReference type="NCBI Taxonomy" id="7868"/>
    <lineage>
        <taxon>Eukaryota</taxon>
        <taxon>Metazoa</taxon>
        <taxon>Chordata</taxon>
        <taxon>Craniata</taxon>
        <taxon>Vertebrata</taxon>
        <taxon>Chondrichthyes</taxon>
        <taxon>Holocephali</taxon>
        <taxon>Chimaeriformes</taxon>
        <taxon>Callorhinchidae</taxon>
        <taxon>Callorhinchus</taxon>
    </lineage>
</organism>
<dbReference type="AlphaFoldDB" id="K4G0P4"/>
<dbReference type="GO" id="GO:0005829">
    <property type="term" value="C:cytosol"/>
    <property type="evidence" value="ECO:0007669"/>
    <property type="project" value="TreeGrafter"/>
</dbReference>
<dbReference type="GO" id="GO:0008168">
    <property type="term" value="F:methyltransferase activity"/>
    <property type="evidence" value="ECO:0007669"/>
    <property type="project" value="UniProtKB-KW"/>
</dbReference>
<proteinExistence type="evidence at transcript level"/>
<dbReference type="InterPro" id="IPR019410">
    <property type="entry name" value="Methyltransf_16"/>
</dbReference>
<accession>K4G0P4</accession>
<dbReference type="PANTHER" id="PTHR14614:SF5">
    <property type="entry name" value="EEF1A LYSINE METHYLTRANSFERASE 3"/>
    <property type="match status" value="1"/>
</dbReference>
<keyword evidence="1 3" id="KW-0489">Methyltransferase</keyword>
<reference evidence="3" key="1">
    <citation type="journal article" date="2012" name="PLoS ONE">
        <title>Sequencing and Analysis of Full-Length cDNAs, 5'-ESTs and 3'-ESTs from a Cartilaginous Fish, the Elephant Shark (Callorhinchus milii).</title>
        <authorList>
            <person name="Tan Y.Y."/>
            <person name="Kodzius R."/>
            <person name="Tay B.H."/>
            <person name="Tay A."/>
            <person name="Brenner S."/>
            <person name="Venkatesh B."/>
        </authorList>
    </citation>
    <scope>NUCLEOTIDE SEQUENCE</scope>
    <source>
        <tissue evidence="3">Testis</tissue>
    </source>
</reference>
<evidence type="ECO:0000313" key="3">
    <source>
        <dbReference type="EMBL" id="AFK11541.1"/>
    </source>
</evidence>
<dbReference type="Gene3D" id="3.40.50.150">
    <property type="entry name" value="Vaccinia Virus protein VP39"/>
    <property type="match status" value="1"/>
</dbReference>
<evidence type="ECO:0000256" key="2">
    <source>
        <dbReference type="ARBA" id="ARBA00022691"/>
    </source>
</evidence>
<dbReference type="EMBL" id="JX053313">
    <property type="protein sequence ID" value="AFK11541.1"/>
    <property type="molecule type" value="mRNA"/>
</dbReference>
<protein>
    <submittedName>
        <fullName evidence="3">Methyltransferase-like protein 21B-like protein</fullName>
    </submittedName>
</protein>
<dbReference type="GO" id="GO:0032991">
    <property type="term" value="C:protein-containing complex"/>
    <property type="evidence" value="ECO:0007669"/>
    <property type="project" value="TreeGrafter"/>
</dbReference>
<keyword evidence="2" id="KW-0949">S-adenosyl-L-methionine</keyword>
<dbReference type="Pfam" id="PF10294">
    <property type="entry name" value="Methyltransf_16"/>
    <property type="match status" value="1"/>
</dbReference>
<dbReference type="SUPFAM" id="SSF53335">
    <property type="entry name" value="S-adenosyl-L-methionine-dependent methyltransferases"/>
    <property type="match status" value="1"/>
</dbReference>
<dbReference type="PANTHER" id="PTHR14614">
    <property type="entry name" value="HEPATOCELLULAR CARCINOMA-ASSOCIATED ANTIGEN"/>
    <property type="match status" value="1"/>
</dbReference>
<dbReference type="GO" id="GO:0032259">
    <property type="term" value="P:methylation"/>
    <property type="evidence" value="ECO:0007669"/>
    <property type="project" value="UniProtKB-KW"/>
</dbReference>
<evidence type="ECO:0000256" key="1">
    <source>
        <dbReference type="ARBA" id="ARBA00022603"/>
    </source>
</evidence>